<dbReference type="EMBL" id="CAJVPK010004642">
    <property type="protein sequence ID" value="CAG8638431.1"/>
    <property type="molecule type" value="Genomic_DNA"/>
</dbReference>
<evidence type="ECO:0000313" key="4">
    <source>
        <dbReference type="Proteomes" id="UP000789706"/>
    </source>
</evidence>
<feature type="coiled-coil region" evidence="1">
    <location>
        <begin position="320"/>
        <end position="347"/>
    </location>
</feature>
<feature type="non-terminal residue" evidence="3">
    <location>
        <position position="1"/>
    </location>
</feature>
<protein>
    <submittedName>
        <fullName evidence="3">2993_t:CDS:1</fullName>
    </submittedName>
</protein>
<evidence type="ECO:0000256" key="1">
    <source>
        <dbReference type="SAM" id="Coils"/>
    </source>
</evidence>
<gene>
    <name evidence="3" type="ORF">DEBURN_LOCUS11068</name>
</gene>
<dbReference type="AlphaFoldDB" id="A0A9N9DJV3"/>
<dbReference type="Proteomes" id="UP000789706">
    <property type="component" value="Unassembled WGS sequence"/>
</dbReference>
<keyword evidence="4" id="KW-1185">Reference proteome</keyword>
<accession>A0A9N9DJV3</accession>
<proteinExistence type="predicted"/>
<evidence type="ECO:0000313" key="3">
    <source>
        <dbReference type="EMBL" id="CAG8638431.1"/>
    </source>
</evidence>
<dbReference type="OrthoDB" id="2428276at2759"/>
<feature type="non-terminal residue" evidence="3">
    <location>
        <position position="443"/>
    </location>
</feature>
<evidence type="ECO:0000256" key="2">
    <source>
        <dbReference type="SAM" id="MobiDB-lite"/>
    </source>
</evidence>
<keyword evidence="1" id="KW-0175">Coiled coil</keyword>
<organism evidence="3 4">
    <name type="scientific">Diversispora eburnea</name>
    <dbReference type="NCBI Taxonomy" id="1213867"/>
    <lineage>
        <taxon>Eukaryota</taxon>
        <taxon>Fungi</taxon>
        <taxon>Fungi incertae sedis</taxon>
        <taxon>Mucoromycota</taxon>
        <taxon>Glomeromycotina</taxon>
        <taxon>Glomeromycetes</taxon>
        <taxon>Diversisporales</taxon>
        <taxon>Diversisporaceae</taxon>
        <taxon>Diversispora</taxon>
    </lineage>
</organism>
<feature type="region of interest" description="Disordered" evidence="2">
    <location>
        <begin position="291"/>
        <end position="311"/>
    </location>
</feature>
<name>A0A9N9DJV3_9GLOM</name>
<sequence>LINTRETLRVVETWNIDNESNLEDSDKNSQDSYTPNTDMITISDLSKAIDGYLDNPRTDKRILQNRYNVKTEQDLRQTDLNNVLNDLNLMTMAYNNERNTRQQYFLELQQCRIKIEQENPEEYYERILHVFEYTEPVIASANANINNTFVDANKCDVLKTKMAEKYTPVLANDPYTTLNSAIVTLTTFLVWLKGKYSTETVGSKQMAKRFLSQEQFNSTDTPDIYRKRIRPYLTYIPYADLLPYIYDHLPKNIEVRMRINPPADINAFFISFITIYRELNQKQAFQVRQNKKHQQNDNIISQPIVPQPASSSLDMEKRFQDELAKRDVKYEAEMEKLRKEVQSSKAQKTQIPVLQTIEPVRQLRSSLSNLKIEEDYKNYYIAKYFNDLGIYSKDNLDSNYPEKPFQRPRTQQKVNSTRLEEKVDEIVNIVSANEGGYDEEKDI</sequence>
<reference evidence="3" key="1">
    <citation type="submission" date="2021-06" db="EMBL/GenBank/DDBJ databases">
        <authorList>
            <person name="Kallberg Y."/>
            <person name="Tangrot J."/>
            <person name="Rosling A."/>
        </authorList>
    </citation>
    <scope>NUCLEOTIDE SEQUENCE</scope>
    <source>
        <strain evidence="3">AZ414A</strain>
    </source>
</reference>
<comment type="caution">
    <text evidence="3">The sequence shown here is derived from an EMBL/GenBank/DDBJ whole genome shotgun (WGS) entry which is preliminary data.</text>
</comment>